<gene>
    <name evidence="1" type="ORF">WN944_029119</name>
</gene>
<organism evidence="1 2">
    <name type="scientific">Citrus x changshan-huyou</name>
    <dbReference type="NCBI Taxonomy" id="2935761"/>
    <lineage>
        <taxon>Eukaryota</taxon>
        <taxon>Viridiplantae</taxon>
        <taxon>Streptophyta</taxon>
        <taxon>Embryophyta</taxon>
        <taxon>Tracheophyta</taxon>
        <taxon>Spermatophyta</taxon>
        <taxon>Magnoliopsida</taxon>
        <taxon>eudicotyledons</taxon>
        <taxon>Gunneridae</taxon>
        <taxon>Pentapetalae</taxon>
        <taxon>rosids</taxon>
        <taxon>malvids</taxon>
        <taxon>Sapindales</taxon>
        <taxon>Rutaceae</taxon>
        <taxon>Aurantioideae</taxon>
        <taxon>Citrus</taxon>
    </lineage>
</organism>
<protein>
    <submittedName>
        <fullName evidence="1">Uncharacterized protein</fullName>
    </submittedName>
</protein>
<accession>A0AAP0LP16</accession>
<dbReference type="Proteomes" id="UP001428341">
    <property type="component" value="Unassembled WGS sequence"/>
</dbReference>
<reference evidence="1 2" key="1">
    <citation type="submission" date="2024-05" db="EMBL/GenBank/DDBJ databases">
        <title>Haplotype-resolved chromosome-level genome assembly of Huyou (Citrus changshanensis).</title>
        <authorList>
            <person name="Miao C."/>
            <person name="Chen W."/>
            <person name="Wu Y."/>
            <person name="Wang L."/>
            <person name="Zhao S."/>
            <person name="Grierson D."/>
            <person name="Xu C."/>
            <person name="Chen K."/>
        </authorList>
    </citation>
    <scope>NUCLEOTIDE SEQUENCE [LARGE SCALE GENOMIC DNA]</scope>
    <source>
        <strain evidence="1">01-14</strain>
        <tissue evidence="1">Leaf</tissue>
    </source>
</reference>
<keyword evidence="2" id="KW-1185">Reference proteome</keyword>
<dbReference type="AlphaFoldDB" id="A0AAP0LP16"/>
<proteinExistence type="predicted"/>
<name>A0AAP0LP16_9ROSI</name>
<sequence>MKDSGEFLQCLRLGVTTSVDRDVGSTASDVHFILTPLKSVSFSIKSTLAGKHGLDTFGQAEFNGTGGELQRAATTPESSSAAVKFQQLAGGETVTPGGCGWSEMEEGVVRNKIQPVVSPKIGENPGGAKWKSRGFSSFDRRCSGWFSAARMAGERRAASKLQIGTKLDRNGGGKWKLRPGQGRGFRVGFSGL</sequence>
<dbReference type="EMBL" id="JBCGBO010000025">
    <property type="protein sequence ID" value="KAK9177100.1"/>
    <property type="molecule type" value="Genomic_DNA"/>
</dbReference>
<evidence type="ECO:0000313" key="1">
    <source>
        <dbReference type="EMBL" id="KAK9177100.1"/>
    </source>
</evidence>
<comment type="caution">
    <text evidence="1">The sequence shown here is derived from an EMBL/GenBank/DDBJ whole genome shotgun (WGS) entry which is preliminary data.</text>
</comment>
<evidence type="ECO:0000313" key="2">
    <source>
        <dbReference type="Proteomes" id="UP001428341"/>
    </source>
</evidence>